<keyword evidence="3 6" id="KW-0032">Aminotransferase</keyword>
<dbReference type="Proteomes" id="UP000317691">
    <property type="component" value="Unassembled WGS sequence"/>
</dbReference>
<dbReference type="PANTHER" id="PTHR46383">
    <property type="entry name" value="ASPARTATE AMINOTRANSFERASE"/>
    <property type="match status" value="1"/>
</dbReference>
<dbReference type="SUPFAM" id="SSF53383">
    <property type="entry name" value="PLP-dependent transferases"/>
    <property type="match status" value="1"/>
</dbReference>
<evidence type="ECO:0000256" key="4">
    <source>
        <dbReference type="ARBA" id="ARBA00022679"/>
    </source>
</evidence>
<evidence type="ECO:0000256" key="5">
    <source>
        <dbReference type="ARBA" id="ARBA00022898"/>
    </source>
</evidence>
<dbReference type="PRINTS" id="PR00753">
    <property type="entry name" value="ACCSYNTHASE"/>
</dbReference>
<dbReference type="PROSITE" id="PS00105">
    <property type="entry name" value="AA_TRANSFER_CLASS_1"/>
    <property type="match status" value="1"/>
</dbReference>
<evidence type="ECO:0000313" key="9">
    <source>
        <dbReference type="Proteomes" id="UP000317691"/>
    </source>
</evidence>
<evidence type="ECO:0000256" key="1">
    <source>
        <dbReference type="ARBA" id="ARBA00001933"/>
    </source>
</evidence>
<comment type="similarity">
    <text evidence="2 6">Belongs to the class-I pyridoxal-phosphate-dependent aminotransferase family.</text>
</comment>
<comment type="cofactor">
    <cofactor evidence="1 6">
        <name>pyridoxal 5'-phosphate</name>
        <dbReference type="ChEBI" id="CHEBI:597326"/>
    </cofactor>
</comment>
<dbReference type="InterPro" id="IPR004838">
    <property type="entry name" value="NHTrfase_class1_PyrdxlP-BS"/>
</dbReference>
<accession>A0A538TSW1</accession>
<dbReference type="CDD" id="cd00609">
    <property type="entry name" value="AAT_like"/>
    <property type="match status" value="1"/>
</dbReference>
<feature type="domain" description="Aminotransferase class I/classII large" evidence="7">
    <location>
        <begin position="38"/>
        <end position="384"/>
    </location>
</feature>
<dbReference type="GO" id="GO:0006520">
    <property type="term" value="P:amino acid metabolic process"/>
    <property type="evidence" value="ECO:0007669"/>
    <property type="project" value="InterPro"/>
</dbReference>
<dbReference type="GO" id="GO:0008483">
    <property type="term" value="F:transaminase activity"/>
    <property type="evidence" value="ECO:0007669"/>
    <property type="project" value="UniProtKB-KW"/>
</dbReference>
<evidence type="ECO:0000256" key="2">
    <source>
        <dbReference type="ARBA" id="ARBA00007441"/>
    </source>
</evidence>
<dbReference type="InterPro" id="IPR015424">
    <property type="entry name" value="PyrdxlP-dep_Trfase"/>
</dbReference>
<dbReference type="EC" id="2.6.1.-" evidence="6"/>
<dbReference type="InterPro" id="IPR004839">
    <property type="entry name" value="Aminotransferase_I/II_large"/>
</dbReference>
<keyword evidence="5" id="KW-0663">Pyridoxal phosphate</keyword>
<dbReference type="FunFam" id="3.40.640.10:FF:000033">
    <property type="entry name" value="Aspartate aminotransferase"/>
    <property type="match status" value="1"/>
</dbReference>
<keyword evidence="4 6" id="KW-0808">Transferase</keyword>
<dbReference type="EMBL" id="VBOZ01000008">
    <property type="protein sequence ID" value="TMQ66721.1"/>
    <property type="molecule type" value="Genomic_DNA"/>
</dbReference>
<dbReference type="GO" id="GO:0030170">
    <property type="term" value="F:pyridoxal phosphate binding"/>
    <property type="evidence" value="ECO:0007669"/>
    <property type="project" value="InterPro"/>
</dbReference>
<dbReference type="AlphaFoldDB" id="A0A538TSW1"/>
<organism evidence="8 9">
    <name type="scientific">Eiseniibacteriota bacterium</name>
    <dbReference type="NCBI Taxonomy" id="2212470"/>
    <lineage>
        <taxon>Bacteria</taxon>
        <taxon>Candidatus Eiseniibacteriota</taxon>
    </lineage>
</organism>
<evidence type="ECO:0000256" key="3">
    <source>
        <dbReference type="ARBA" id="ARBA00022576"/>
    </source>
</evidence>
<evidence type="ECO:0000256" key="6">
    <source>
        <dbReference type="RuleBase" id="RU000481"/>
    </source>
</evidence>
<dbReference type="InterPro" id="IPR050596">
    <property type="entry name" value="AspAT/PAT-like"/>
</dbReference>
<name>A0A538TSW1_UNCEI</name>
<proteinExistence type="inferred from homology"/>
<gene>
    <name evidence="8" type="ORF">E6K79_02095</name>
</gene>
<dbReference type="Gene3D" id="3.40.640.10">
    <property type="entry name" value="Type I PLP-dependent aspartate aminotransferase-like (Major domain)"/>
    <property type="match status" value="1"/>
</dbReference>
<dbReference type="InterPro" id="IPR015422">
    <property type="entry name" value="PyrdxlP-dep_Trfase_small"/>
</dbReference>
<dbReference type="Pfam" id="PF00155">
    <property type="entry name" value="Aminotran_1_2"/>
    <property type="match status" value="1"/>
</dbReference>
<comment type="caution">
    <text evidence="8">The sequence shown here is derived from an EMBL/GenBank/DDBJ whole genome shotgun (WGS) entry which is preliminary data.</text>
</comment>
<reference evidence="8 9" key="1">
    <citation type="journal article" date="2019" name="Nat. Microbiol.">
        <title>Mediterranean grassland soil C-N compound turnover is dependent on rainfall and depth, and is mediated by genomically divergent microorganisms.</title>
        <authorList>
            <person name="Diamond S."/>
            <person name="Andeer P.F."/>
            <person name="Li Z."/>
            <person name="Crits-Christoph A."/>
            <person name="Burstein D."/>
            <person name="Anantharaman K."/>
            <person name="Lane K.R."/>
            <person name="Thomas B.C."/>
            <person name="Pan C."/>
            <person name="Northen T.R."/>
            <person name="Banfield J.F."/>
        </authorList>
    </citation>
    <scope>NUCLEOTIDE SEQUENCE [LARGE SCALE GENOMIC DNA]</scope>
    <source>
        <strain evidence="8">WS_9</strain>
    </source>
</reference>
<sequence>MTRTDLRERVSARVRALRPSETLSLSARARELRARGESVVSFAAGEPDFDTPEHIRLAAIEAIHGGHTRYTDVAGTAALREAIAAKLARANGLSYAPREIVVSNGAKHSIWNALFTLLEPGDEVLIPVPYWVTFPEIVRLVGAVPVSVAPGPGSYKVTPADLVRAVTPRTRLLILNSPNNPSGAVYNREEIEAIAKVVLGHDLFVLSDEIYENLIYTGDRHVSIAECAELRERTVLVNGVSKTWAMTGWRVGFAAAPPDIAEGMERLQSQSTSNPSSVSQQAALRALTGDMGTANAMRDTFAARRDLVVERLARIPGVHLRPPDGAFYAFPDLSERIRGAKKGVKDSVGLCDYLIDEARIVCVPGSAFGMEGHLRLSYAVGEREIHDGLDRMDAALQRM</sequence>
<protein>
    <recommendedName>
        <fullName evidence="6">Aminotransferase</fullName>
        <ecNumber evidence="6">2.6.1.-</ecNumber>
    </recommendedName>
</protein>
<dbReference type="PANTHER" id="PTHR46383:SF1">
    <property type="entry name" value="ASPARTATE AMINOTRANSFERASE"/>
    <property type="match status" value="1"/>
</dbReference>
<dbReference type="Gene3D" id="3.90.1150.10">
    <property type="entry name" value="Aspartate Aminotransferase, domain 1"/>
    <property type="match status" value="1"/>
</dbReference>
<evidence type="ECO:0000259" key="7">
    <source>
        <dbReference type="Pfam" id="PF00155"/>
    </source>
</evidence>
<dbReference type="InterPro" id="IPR015421">
    <property type="entry name" value="PyrdxlP-dep_Trfase_major"/>
</dbReference>
<evidence type="ECO:0000313" key="8">
    <source>
        <dbReference type="EMBL" id="TMQ66721.1"/>
    </source>
</evidence>